<protein>
    <submittedName>
        <fullName evidence="4">Uncharacterized protein</fullName>
    </submittedName>
</protein>
<dbReference type="AlphaFoldDB" id="A0A8H7EPL3"/>
<keyword evidence="5" id="KW-1185">Reference proteome</keyword>
<reference evidence="4" key="1">
    <citation type="submission" date="2020-01" db="EMBL/GenBank/DDBJ databases">
        <title>Genome Sequencing of Three Apophysomyces-Like Fungal Strains Confirms a Novel Fungal Genus in the Mucoromycota with divergent Burkholderia-like Endosymbiotic Bacteria.</title>
        <authorList>
            <person name="Stajich J.E."/>
            <person name="Macias A.M."/>
            <person name="Carter-House D."/>
            <person name="Lovett B."/>
            <person name="Kasson L.R."/>
            <person name="Berry K."/>
            <person name="Grigoriev I."/>
            <person name="Chang Y."/>
            <person name="Spatafora J."/>
            <person name="Kasson M.T."/>
        </authorList>
    </citation>
    <scope>NUCLEOTIDE SEQUENCE</scope>
    <source>
        <strain evidence="4">NRRL A-21654</strain>
    </source>
</reference>
<proteinExistence type="predicted"/>
<evidence type="ECO:0000256" key="3">
    <source>
        <dbReference type="SAM" id="MobiDB-lite"/>
    </source>
</evidence>
<dbReference type="OrthoDB" id="2123378at2759"/>
<gene>
    <name evidence="4" type="ORF">EC973_007812</name>
</gene>
<dbReference type="InterPro" id="IPR036770">
    <property type="entry name" value="Ankyrin_rpt-contain_sf"/>
</dbReference>
<comment type="caution">
    <text evidence="4">The sequence shown here is derived from an EMBL/GenBank/DDBJ whole genome shotgun (WGS) entry which is preliminary data.</text>
</comment>
<evidence type="ECO:0000256" key="2">
    <source>
        <dbReference type="SAM" id="Coils"/>
    </source>
</evidence>
<accession>A0A8H7EPL3</accession>
<evidence type="ECO:0000256" key="1">
    <source>
        <dbReference type="PROSITE-ProRule" id="PRU00023"/>
    </source>
</evidence>
<evidence type="ECO:0000313" key="4">
    <source>
        <dbReference type="EMBL" id="KAF7727296.1"/>
    </source>
</evidence>
<keyword evidence="1" id="KW-0040">ANK repeat</keyword>
<organism evidence="4 5">
    <name type="scientific">Apophysomyces ossiformis</name>
    <dbReference type="NCBI Taxonomy" id="679940"/>
    <lineage>
        <taxon>Eukaryota</taxon>
        <taxon>Fungi</taxon>
        <taxon>Fungi incertae sedis</taxon>
        <taxon>Mucoromycota</taxon>
        <taxon>Mucoromycotina</taxon>
        <taxon>Mucoromycetes</taxon>
        <taxon>Mucorales</taxon>
        <taxon>Mucorineae</taxon>
        <taxon>Mucoraceae</taxon>
        <taxon>Apophysomyces</taxon>
    </lineage>
</organism>
<dbReference type="EMBL" id="JABAYA010000060">
    <property type="protein sequence ID" value="KAF7727296.1"/>
    <property type="molecule type" value="Genomic_DNA"/>
</dbReference>
<keyword evidence="2" id="KW-0175">Coiled coil</keyword>
<dbReference type="SUPFAM" id="SSF48403">
    <property type="entry name" value="Ankyrin repeat"/>
    <property type="match status" value="1"/>
</dbReference>
<feature type="coiled-coil region" evidence="2">
    <location>
        <begin position="216"/>
        <end position="243"/>
    </location>
</feature>
<sequence>MPHSPENTLLEDWSKAVEQVDLERVKQLVEMEPELLWVPLIGSAGQKDEHAHLQSQLKRFQLLGSSLDDMNALQYSLLDYHESPEDTESPVQREKLRLLSFFIEQARVEDLDGRRWGDCNNTTLHLCSFLGQSQITEKLLAKGVKLNIPNNLGYLPSDVAQNEDIARAVAGQSVETRNKHLQKSNRLKQLREISKPIERKTTMQKEVHYFRRGHVEESKQKVLNEEEAELMEQRARRQKEVALLAKRSAVKNNPFVKRAETKHAATPKKRIVAENVEEQAPEIPGPRRNSKVISALKDKSYVSASVFRQAEPAETSKQDVPLTDVAVPTEALSLEDPKDELVVASVEEYEKETSAENAKTLPDTDENVTVIPGLDGKQTTNTSSDLSDDFRETASERAVVTENSTTESTNHRISIKVEDEGSDGEDQRIVNSIEASGRRESTKLAEMDHRRLSGSQKAQWSIAMNSWAAVLDREFKLQELEKPQLTQHISESDDQIYQKDVGYTSDNEERRLKYLDQDDSESDSGIMMADPKSERSHRPFMRRSVTHDVMAGYITESVTNSTFSSPSPSVANSLDIMALSVSDTADKGTQESPIQRGSRFGSVSVRPTSSYVRRLPQSENSLETSNKKHDVEAKIVQPLLAKSNTIRSLADEVPVGLSASALYDRRPQYMKLYIRVNGVHDILLPLPKERTYVRCVVSDGRFEYMSRYEILGQQVMFDYECIVDTHPDMIITVSLHVRPDCHVKAKAPIARLFTSTRKRKETLSGYVSHEDGAIGQTRFALAHMLHACYLKPYAANFHCFNAWYARSLKERHRQHRKLGPDQDILKVIGNLDLEMLCVPVADPSLPVPRNLRECDTAIKIQHWNQTRLEA</sequence>
<dbReference type="Gene3D" id="1.25.40.20">
    <property type="entry name" value="Ankyrin repeat-containing domain"/>
    <property type="match status" value="1"/>
</dbReference>
<dbReference type="Proteomes" id="UP000605846">
    <property type="component" value="Unassembled WGS sequence"/>
</dbReference>
<evidence type="ECO:0000313" key="5">
    <source>
        <dbReference type="Proteomes" id="UP000605846"/>
    </source>
</evidence>
<dbReference type="PROSITE" id="PS50088">
    <property type="entry name" value="ANK_REPEAT"/>
    <property type="match status" value="1"/>
</dbReference>
<feature type="region of interest" description="Disordered" evidence="3">
    <location>
        <begin position="517"/>
        <end position="538"/>
    </location>
</feature>
<name>A0A8H7EPL3_9FUNG</name>
<feature type="repeat" description="ANK" evidence="1">
    <location>
        <begin position="119"/>
        <end position="151"/>
    </location>
</feature>
<dbReference type="InterPro" id="IPR002110">
    <property type="entry name" value="Ankyrin_rpt"/>
</dbReference>
<feature type="region of interest" description="Disordered" evidence="3">
    <location>
        <begin position="365"/>
        <end position="390"/>
    </location>
</feature>